<protein>
    <submittedName>
        <fullName evidence="1">Uncharacterized protein</fullName>
    </submittedName>
</protein>
<dbReference type="Proteomes" id="UP000008131">
    <property type="component" value="Chromosome"/>
</dbReference>
<name>F2QDH6_STROU</name>
<dbReference type="KEGG" id="sor:SOR_1035"/>
<organism evidence="1 2">
    <name type="scientific">Streptococcus oralis (strain Uo5)</name>
    <dbReference type="NCBI Taxonomy" id="927666"/>
    <lineage>
        <taxon>Bacteria</taxon>
        <taxon>Bacillati</taxon>
        <taxon>Bacillota</taxon>
        <taxon>Bacilli</taxon>
        <taxon>Lactobacillales</taxon>
        <taxon>Streptococcaceae</taxon>
        <taxon>Streptococcus</taxon>
    </lineage>
</organism>
<sequence>MNEIEKSNRRVEVSAVLSKVVLNWK</sequence>
<evidence type="ECO:0000313" key="1">
    <source>
        <dbReference type="EMBL" id="CBZ00694.1"/>
    </source>
</evidence>
<evidence type="ECO:0000313" key="2">
    <source>
        <dbReference type="Proteomes" id="UP000008131"/>
    </source>
</evidence>
<dbReference type="AlphaFoldDB" id="F2QDH6"/>
<accession>F2QDH6</accession>
<dbReference type="EMBL" id="FR720602">
    <property type="protein sequence ID" value="CBZ00694.1"/>
    <property type="molecule type" value="Genomic_DNA"/>
</dbReference>
<proteinExistence type="predicted"/>
<reference evidence="1 2" key="1">
    <citation type="journal article" date="2011" name="J. Bacteriol.">
        <title>Genome of Streptococcus oralis strain Uo5.</title>
        <authorList>
            <person name="Reichmann P."/>
            <person name="Nuhn M."/>
            <person name="Denapaite D."/>
            <person name="Bruckner R."/>
            <person name="Henrich B."/>
            <person name="Maurer P."/>
            <person name="Rieger M."/>
            <person name="Klages S."/>
            <person name="Reinhard R."/>
            <person name="Hakenbeck R."/>
        </authorList>
    </citation>
    <scope>NUCLEOTIDE SEQUENCE [LARGE SCALE GENOMIC DNA]</scope>
    <source>
        <strain evidence="1 2">Uo5</strain>
    </source>
</reference>
<dbReference type="HOGENOM" id="CLU_3419249_0_0_9"/>
<gene>
    <name evidence="1" type="ordered locus">SOR_1035</name>
</gene>